<dbReference type="InterPro" id="IPR051203">
    <property type="entry name" value="Polysaccharide_Synthase-Rel"/>
</dbReference>
<comment type="similarity">
    <text evidence="1">Belongs to the polysaccharide synthase family.</text>
</comment>
<accession>A0ABW3SZ85</accession>
<protein>
    <submittedName>
        <fullName evidence="3">SDR family NAD(P)-dependent oxidoreductase</fullName>
    </submittedName>
</protein>
<dbReference type="Proteomes" id="UP001597216">
    <property type="component" value="Unassembled WGS sequence"/>
</dbReference>
<evidence type="ECO:0000259" key="2">
    <source>
        <dbReference type="Pfam" id="PF02719"/>
    </source>
</evidence>
<dbReference type="CDD" id="cd05237">
    <property type="entry name" value="UDP_invert_4-6DH_SDR_e"/>
    <property type="match status" value="1"/>
</dbReference>
<evidence type="ECO:0000313" key="3">
    <source>
        <dbReference type="EMBL" id="MFD1189312.1"/>
    </source>
</evidence>
<dbReference type="InterPro" id="IPR036291">
    <property type="entry name" value="NAD(P)-bd_dom_sf"/>
</dbReference>
<evidence type="ECO:0000256" key="1">
    <source>
        <dbReference type="ARBA" id="ARBA00007430"/>
    </source>
</evidence>
<feature type="domain" description="Polysaccharide biosynthesis protein CapD-like" evidence="2">
    <location>
        <begin position="43"/>
        <end position="319"/>
    </location>
</feature>
<organism evidence="3 4">
    <name type="scientific">Phenylobacterium conjunctum</name>
    <dbReference type="NCBI Taxonomy" id="1298959"/>
    <lineage>
        <taxon>Bacteria</taxon>
        <taxon>Pseudomonadati</taxon>
        <taxon>Pseudomonadota</taxon>
        <taxon>Alphaproteobacteria</taxon>
        <taxon>Caulobacterales</taxon>
        <taxon>Caulobacteraceae</taxon>
        <taxon>Phenylobacterium</taxon>
    </lineage>
</organism>
<dbReference type="SUPFAM" id="SSF51735">
    <property type="entry name" value="NAD(P)-binding Rossmann-fold domains"/>
    <property type="match status" value="1"/>
</dbReference>
<dbReference type="RefSeq" id="WP_374346650.1">
    <property type="nucleotide sequence ID" value="NZ_JBHTLQ010000003.1"/>
</dbReference>
<dbReference type="EMBL" id="JBHTLQ010000003">
    <property type="protein sequence ID" value="MFD1189312.1"/>
    <property type="molecule type" value="Genomic_DNA"/>
</dbReference>
<dbReference type="Pfam" id="PF02719">
    <property type="entry name" value="Polysacc_synt_2"/>
    <property type="match status" value="1"/>
</dbReference>
<dbReference type="InterPro" id="IPR003869">
    <property type="entry name" value="Polysac_CapD-like"/>
</dbReference>
<proteinExistence type="inferred from homology"/>
<sequence length="386" mass="42200">MSGLAAAGPEDMARLLALGELLGRPAIAFDEFPLRKLVRNRRILVTGAGGSIGSELVRQIAALGPGHLTLIENSEFNLYAIDQYLREHRPEVSRTSVFCDIRDRNVLDDWFTREQPDVVFHAAALKHVPMAEDHPLESIRTNLLGARHVADACQSHNVGVMVFVSTDKAVNPSSVMGAAKRAAEAYCQAMDLEAGPTRFVSVRFGNVLGSSGSVAPLFQRQIAEGGPITLTHPDVSRYFMTLGEAVSLLLQAATLREMPSEVRGGVYVMDIGDPIRIADLARLMIRMSGRRPEQDIEVRVIGLRPGEKLDEELIHPDEDRILRTASGLSLVGPRTMALDALRACFDRMQDAVTRLDREAAITHLREIVPEFEPIGSETGLPSAVNS</sequence>
<gene>
    <name evidence="3" type="ORF">ACFQ27_01860</name>
</gene>
<dbReference type="Gene3D" id="3.40.50.720">
    <property type="entry name" value="NAD(P)-binding Rossmann-like Domain"/>
    <property type="match status" value="1"/>
</dbReference>
<evidence type="ECO:0000313" key="4">
    <source>
        <dbReference type="Proteomes" id="UP001597216"/>
    </source>
</evidence>
<name>A0ABW3SZ85_9CAUL</name>
<keyword evidence="4" id="KW-1185">Reference proteome</keyword>
<reference evidence="4" key="1">
    <citation type="journal article" date="2019" name="Int. J. Syst. Evol. Microbiol.">
        <title>The Global Catalogue of Microorganisms (GCM) 10K type strain sequencing project: providing services to taxonomists for standard genome sequencing and annotation.</title>
        <authorList>
            <consortium name="The Broad Institute Genomics Platform"/>
            <consortium name="The Broad Institute Genome Sequencing Center for Infectious Disease"/>
            <person name="Wu L."/>
            <person name="Ma J."/>
        </authorList>
    </citation>
    <scope>NUCLEOTIDE SEQUENCE [LARGE SCALE GENOMIC DNA]</scope>
    <source>
        <strain evidence="4">CCUG 55074</strain>
    </source>
</reference>
<dbReference type="PANTHER" id="PTHR43318">
    <property type="entry name" value="UDP-N-ACETYLGLUCOSAMINE 4,6-DEHYDRATASE"/>
    <property type="match status" value="1"/>
</dbReference>
<dbReference type="PANTHER" id="PTHR43318:SF1">
    <property type="entry name" value="POLYSACCHARIDE BIOSYNTHESIS PROTEIN EPSC-RELATED"/>
    <property type="match status" value="1"/>
</dbReference>
<comment type="caution">
    <text evidence="3">The sequence shown here is derived from an EMBL/GenBank/DDBJ whole genome shotgun (WGS) entry which is preliminary data.</text>
</comment>